<evidence type="ECO:0000313" key="1">
    <source>
        <dbReference type="EMBL" id="GIQ86282.1"/>
    </source>
</evidence>
<name>A0A9K3D055_9EUKA</name>
<dbReference type="Gene3D" id="3.40.50.300">
    <property type="entry name" value="P-loop containing nucleotide triphosphate hydrolases"/>
    <property type="match status" value="1"/>
</dbReference>
<dbReference type="AlphaFoldDB" id="A0A9K3D055"/>
<reference evidence="1 2" key="1">
    <citation type="journal article" date="2018" name="PLoS ONE">
        <title>The draft genome of Kipferlia bialata reveals reductive genome evolution in fornicate parasites.</title>
        <authorList>
            <person name="Tanifuji G."/>
            <person name="Takabayashi S."/>
            <person name="Kume K."/>
            <person name="Takagi M."/>
            <person name="Nakayama T."/>
            <person name="Kamikawa R."/>
            <person name="Inagaki Y."/>
            <person name="Hashimoto T."/>
        </authorList>
    </citation>
    <scope>NUCLEOTIDE SEQUENCE [LARGE SCALE GENOMIC DNA]</scope>
    <source>
        <strain evidence="1">NY0173</strain>
    </source>
</reference>
<gene>
    <name evidence="1" type="ORF">KIPB_008108</name>
</gene>
<sequence length="619" mass="68430">MRYTSGVYSPLITSHSSPKAEVNTSAQHILCQGQTAETRHSVQADIYSCTTRHLHLLRQCLDTTQGELSYVQANTNRCIDEIDNLQRTMSSLLLGYSADMDTLPLPLCKQVARCLLQEQCLRSEFGAPFESHLYVPIQALADLQVDFLRQLRDGTARSPLLVLLADMGMGKTWSSASLALSCCDDSHSNVVPFFVLLRSGLTRSLEAFFHASDPSEVAERCQVLHRGGKTPLLVLDGIDEVDEEEMRRDLEWVSQFLQAVRGEALVTVSCRGSVWRNSSGVSAARVTLEGHLYKPDSRSAQPGCSIELTQLSDRERGAVLALYGLGHMTIPPLLLEMCRKPFLIRLVAEYVERTGLVPDPGSVPSFLPLFYDATFRSRDTVLFRMGIDESTTKQYLIPFVKLLGGVGGRVVEDSLPTAWAGDLKWAGVTSCGLVDSETAFYNDLGITDMYQPFVEQIVAESESRSGVGVLVSDVKQEMKRVVDATTAPEGVCDKPGREREGKEEKYGKVRDCLQNYLWRHSVLSCIENEDTRLYLCTIADDGACALAQALPSLTSLTDALPSLTSLTKINLNDNTIQNSGARSLADAMKKMKRRPNVWLVWNNISIFTKGVLWLSGLNV</sequence>
<dbReference type="Gene3D" id="3.80.10.10">
    <property type="entry name" value="Ribonuclease Inhibitor"/>
    <property type="match status" value="1"/>
</dbReference>
<keyword evidence="2" id="KW-1185">Reference proteome</keyword>
<proteinExistence type="predicted"/>
<dbReference type="SUPFAM" id="SSF52047">
    <property type="entry name" value="RNI-like"/>
    <property type="match status" value="1"/>
</dbReference>
<accession>A0A9K3D055</accession>
<dbReference type="Proteomes" id="UP000265618">
    <property type="component" value="Unassembled WGS sequence"/>
</dbReference>
<dbReference type="InterPro" id="IPR032675">
    <property type="entry name" value="LRR_dom_sf"/>
</dbReference>
<organism evidence="1 2">
    <name type="scientific">Kipferlia bialata</name>
    <dbReference type="NCBI Taxonomy" id="797122"/>
    <lineage>
        <taxon>Eukaryota</taxon>
        <taxon>Metamonada</taxon>
        <taxon>Carpediemonas-like organisms</taxon>
        <taxon>Kipferlia</taxon>
    </lineage>
</organism>
<dbReference type="OrthoDB" id="120976at2759"/>
<dbReference type="EMBL" id="BDIP01002429">
    <property type="protein sequence ID" value="GIQ86282.1"/>
    <property type="molecule type" value="Genomic_DNA"/>
</dbReference>
<protein>
    <recommendedName>
        <fullName evidence="3">NACHT domain-containing protein</fullName>
    </recommendedName>
</protein>
<dbReference type="InterPro" id="IPR027417">
    <property type="entry name" value="P-loop_NTPase"/>
</dbReference>
<comment type="caution">
    <text evidence="1">The sequence shown here is derived from an EMBL/GenBank/DDBJ whole genome shotgun (WGS) entry which is preliminary data.</text>
</comment>
<evidence type="ECO:0008006" key="3">
    <source>
        <dbReference type="Google" id="ProtNLM"/>
    </source>
</evidence>
<evidence type="ECO:0000313" key="2">
    <source>
        <dbReference type="Proteomes" id="UP000265618"/>
    </source>
</evidence>